<comment type="caution">
    <text evidence="1">The sequence shown here is derived from an EMBL/GenBank/DDBJ whole genome shotgun (WGS) entry which is preliminary data.</text>
</comment>
<sequence length="263" mass="29038">MLAIGVTIVMVVMERLGMGLATLTKAAMSKGMSNYVYVVYAHGFGTTFILLPSITGIRYSSPVLASVISDLTPAYTYILAIIYRMEKLDLRVQSSLAMSIGSVLRLCLLLAAGSFAQSLFYVVQTSVIRKYPEEQMVSFIYTMFVTFQSAILALIAERNRNCWKLKPDLGLITIAYSAIFCIAIQGVVHTWACRKMGPVYVSMFKPLSIVIAVVMGITFLGETLHLEVIWGQAEEGKVEKEGINRFKSSSSKAPLLENRVMEA</sequence>
<proteinExistence type="predicted"/>
<name>A0ACC1BB01_9ROSI</name>
<protein>
    <submittedName>
        <fullName evidence="1">Uncharacterized protein</fullName>
    </submittedName>
</protein>
<evidence type="ECO:0000313" key="1">
    <source>
        <dbReference type="EMBL" id="KAJ0096087.1"/>
    </source>
</evidence>
<dbReference type="EMBL" id="CM047902">
    <property type="protein sequence ID" value="KAJ0096087.1"/>
    <property type="molecule type" value="Genomic_DNA"/>
</dbReference>
<accession>A0ACC1BB01</accession>
<evidence type="ECO:0000313" key="2">
    <source>
        <dbReference type="Proteomes" id="UP001164250"/>
    </source>
</evidence>
<keyword evidence="2" id="KW-1185">Reference proteome</keyword>
<organism evidence="1 2">
    <name type="scientific">Pistacia atlantica</name>
    <dbReference type="NCBI Taxonomy" id="434234"/>
    <lineage>
        <taxon>Eukaryota</taxon>
        <taxon>Viridiplantae</taxon>
        <taxon>Streptophyta</taxon>
        <taxon>Embryophyta</taxon>
        <taxon>Tracheophyta</taxon>
        <taxon>Spermatophyta</taxon>
        <taxon>Magnoliopsida</taxon>
        <taxon>eudicotyledons</taxon>
        <taxon>Gunneridae</taxon>
        <taxon>Pentapetalae</taxon>
        <taxon>rosids</taxon>
        <taxon>malvids</taxon>
        <taxon>Sapindales</taxon>
        <taxon>Anacardiaceae</taxon>
        <taxon>Pistacia</taxon>
    </lineage>
</organism>
<gene>
    <name evidence="1" type="ORF">Patl1_16198</name>
</gene>
<dbReference type="Proteomes" id="UP001164250">
    <property type="component" value="Chromosome 6"/>
</dbReference>
<reference evidence="2" key="1">
    <citation type="journal article" date="2023" name="G3 (Bethesda)">
        <title>Genome assembly and association tests identify interacting loci associated with vigor, precocity, and sex in interspecific pistachio rootstocks.</title>
        <authorList>
            <person name="Palmer W."/>
            <person name="Jacygrad E."/>
            <person name="Sagayaradj S."/>
            <person name="Cavanaugh K."/>
            <person name="Han R."/>
            <person name="Bertier L."/>
            <person name="Beede B."/>
            <person name="Kafkas S."/>
            <person name="Golino D."/>
            <person name="Preece J."/>
            <person name="Michelmore R."/>
        </authorList>
    </citation>
    <scope>NUCLEOTIDE SEQUENCE [LARGE SCALE GENOMIC DNA]</scope>
</reference>